<dbReference type="Proteomes" id="UP001164459">
    <property type="component" value="Chromosome"/>
</dbReference>
<name>A0ABY7GVD4_9BACT</name>
<keyword evidence="2" id="KW-1185">Reference proteome</keyword>
<accession>A0ABY7GVD4</accession>
<dbReference type="RefSeq" id="WP_269033229.1">
    <property type="nucleotide sequence ID" value="NZ_CP114040.1"/>
</dbReference>
<evidence type="ECO:0000313" key="1">
    <source>
        <dbReference type="EMBL" id="WAS90902.1"/>
    </source>
</evidence>
<sequence>MPLLLMTNRKSIFPWQPSGAGMPPSGTGMSSFVSPLLPASAEVEVEEDVEVES</sequence>
<gene>
    <name evidence="1" type="ORF">O0S08_32335</name>
</gene>
<dbReference type="EMBL" id="CP114040">
    <property type="protein sequence ID" value="WAS90902.1"/>
    <property type="molecule type" value="Genomic_DNA"/>
</dbReference>
<reference evidence="1" key="1">
    <citation type="submission" date="2022-11" db="EMBL/GenBank/DDBJ databases">
        <title>Minimal conservation of predation-associated metabolite biosynthetic gene clusters underscores biosynthetic potential of Myxococcota including descriptions for ten novel species: Archangium lansinium sp. nov., Myxococcus landrumus sp. nov., Nannocystis bai.</title>
        <authorList>
            <person name="Ahearne A."/>
            <person name="Stevens C."/>
            <person name="Dowd S."/>
        </authorList>
    </citation>
    <scope>NUCLEOTIDE SEQUENCE</scope>
    <source>
        <strain evidence="1">Fl3</strain>
    </source>
</reference>
<organism evidence="1 2">
    <name type="scientific">Nannocystis punicea</name>
    <dbReference type="NCBI Taxonomy" id="2995304"/>
    <lineage>
        <taxon>Bacteria</taxon>
        <taxon>Pseudomonadati</taxon>
        <taxon>Myxococcota</taxon>
        <taxon>Polyangia</taxon>
        <taxon>Nannocystales</taxon>
        <taxon>Nannocystaceae</taxon>
        <taxon>Nannocystis</taxon>
    </lineage>
</organism>
<protein>
    <submittedName>
        <fullName evidence="1">Uncharacterized protein</fullName>
    </submittedName>
</protein>
<evidence type="ECO:0000313" key="2">
    <source>
        <dbReference type="Proteomes" id="UP001164459"/>
    </source>
</evidence>
<proteinExistence type="predicted"/>